<evidence type="ECO:0000256" key="3">
    <source>
        <dbReference type="SAM" id="SignalP"/>
    </source>
</evidence>
<feature type="compositionally biased region" description="Basic and acidic residues" evidence="1">
    <location>
        <begin position="131"/>
        <end position="145"/>
    </location>
</feature>
<feature type="region of interest" description="Disordered" evidence="1">
    <location>
        <begin position="131"/>
        <end position="150"/>
    </location>
</feature>
<keyword evidence="5" id="KW-1185">Reference proteome</keyword>
<keyword evidence="2" id="KW-0472">Membrane</keyword>
<reference evidence="4" key="1">
    <citation type="submission" date="2023-08" db="EMBL/GenBank/DDBJ databases">
        <authorList>
            <person name="Alioto T."/>
            <person name="Alioto T."/>
            <person name="Gomez Garrido J."/>
        </authorList>
    </citation>
    <scope>NUCLEOTIDE SEQUENCE</scope>
</reference>
<evidence type="ECO:0000313" key="5">
    <source>
        <dbReference type="Proteomes" id="UP001178508"/>
    </source>
</evidence>
<feature type="transmembrane region" description="Helical" evidence="2">
    <location>
        <begin position="44"/>
        <end position="66"/>
    </location>
</feature>
<feature type="transmembrane region" description="Helical" evidence="2">
    <location>
        <begin position="78"/>
        <end position="96"/>
    </location>
</feature>
<evidence type="ECO:0000256" key="1">
    <source>
        <dbReference type="SAM" id="MobiDB-lite"/>
    </source>
</evidence>
<name>A0AAV1ETW7_XYRNO</name>
<gene>
    <name evidence="4" type="ORF">XNOV1_A017868</name>
</gene>
<proteinExistence type="predicted"/>
<dbReference type="Proteomes" id="UP001178508">
    <property type="component" value="Chromosome 3"/>
</dbReference>
<protein>
    <submittedName>
        <fullName evidence="4">Uncharacterized protein</fullName>
    </submittedName>
</protein>
<evidence type="ECO:0000313" key="4">
    <source>
        <dbReference type="EMBL" id="CAJ1052150.1"/>
    </source>
</evidence>
<keyword evidence="3" id="KW-0732">Signal</keyword>
<evidence type="ECO:0000256" key="2">
    <source>
        <dbReference type="SAM" id="Phobius"/>
    </source>
</evidence>
<dbReference type="EMBL" id="OY660866">
    <property type="protein sequence ID" value="CAJ1052150.1"/>
    <property type="molecule type" value="Genomic_DNA"/>
</dbReference>
<feature type="signal peptide" evidence="3">
    <location>
        <begin position="1"/>
        <end position="20"/>
    </location>
</feature>
<keyword evidence="2" id="KW-1133">Transmembrane helix</keyword>
<accession>A0AAV1ETW7</accession>
<feature type="transmembrane region" description="Helical" evidence="2">
    <location>
        <begin position="102"/>
        <end position="122"/>
    </location>
</feature>
<feature type="chain" id="PRO_5043651136" evidence="3">
    <location>
        <begin position="21"/>
        <end position="165"/>
    </location>
</feature>
<sequence length="165" mass="18296">MRLLLATAMTLLFLWLHFSAQEPDDIVHENPCKAVSVSETAVSFLLSPLSVYSLLTSTLLRLVLNVPALILTCIYRSLLLLLAGPWCIASVCVSLLLTCLHITLYLLHLALVIGVGAFLILVRHKMSDSDTAKERIPQPKKEKPEGNYTNKTRLGIFGRRVTKQG</sequence>
<dbReference type="AlphaFoldDB" id="A0AAV1ETW7"/>
<organism evidence="4 5">
    <name type="scientific">Xyrichtys novacula</name>
    <name type="common">Pearly razorfish</name>
    <name type="synonym">Hemipteronotus novacula</name>
    <dbReference type="NCBI Taxonomy" id="13765"/>
    <lineage>
        <taxon>Eukaryota</taxon>
        <taxon>Metazoa</taxon>
        <taxon>Chordata</taxon>
        <taxon>Craniata</taxon>
        <taxon>Vertebrata</taxon>
        <taxon>Euteleostomi</taxon>
        <taxon>Actinopterygii</taxon>
        <taxon>Neopterygii</taxon>
        <taxon>Teleostei</taxon>
        <taxon>Neoteleostei</taxon>
        <taxon>Acanthomorphata</taxon>
        <taxon>Eupercaria</taxon>
        <taxon>Labriformes</taxon>
        <taxon>Labridae</taxon>
        <taxon>Xyrichtys</taxon>
    </lineage>
</organism>
<keyword evidence="2" id="KW-0812">Transmembrane</keyword>